<dbReference type="InterPro" id="IPR051044">
    <property type="entry name" value="MAG_DAG_Lipase"/>
</dbReference>
<dbReference type="PRINTS" id="PR00111">
    <property type="entry name" value="ABHYDROLASE"/>
</dbReference>
<dbReference type="InterPro" id="IPR000073">
    <property type="entry name" value="AB_hydrolase_1"/>
</dbReference>
<gene>
    <name evidence="2" type="ORF">CKO13_05920</name>
</gene>
<dbReference type="SUPFAM" id="SSF53474">
    <property type="entry name" value="alpha/beta-Hydrolases"/>
    <property type="match status" value="1"/>
</dbReference>
<dbReference type="Proteomes" id="UP000738126">
    <property type="component" value="Unassembled WGS sequence"/>
</dbReference>
<dbReference type="EMBL" id="NRSH01000051">
    <property type="protein sequence ID" value="MBK1726567.1"/>
    <property type="molecule type" value="Genomic_DNA"/>
</dbReference>
<evidence type="ECO:0000313" key="2">
    <source>
        <dbReference type="EMBL" id="MBK1726567.1"/>
    </source>
</evidence>
<sequence>MRAADGYALPLRRWGPPGDEAVAVVLGLHGLNDYSNGLAVVAEQLAAAGIATYAYDQCGFGATRDAGRWPGAERLVDDAETALALLRRRHPEAPLYLLGQSMGAAVATILAAERGLGPAAGLVLVAPALWACETMPWYQRLGLRLSARLPGRLQVSSAMIAIEPTDNPRILAAMRDDPLIQRWTRLDVLEGVTGLMGRALAASAALYAPALVLYGEHDRVIPPAPIRAMLRCLPPRPPGRWRLALYPDGYHMLTRDRQGERVNADIATWLTAPRGAPLPSGLELDREAALERLGKRRRRPRLPRLLSR</sequence>
<dbReference type="PANTHER" id="PTHR11614">
    <property type="entry name" value="PHOSPHOLIPASE-RELATED"/>
    <property type="match status" value="1"/>
</dbReference>
<evidence type="ECO:0000313" key="3">
    <source>
        <dbReference type="Proteomes" id="UP000738126"/>
    </source>
</evidence>
<evidence type="ECO:0000259" key="1">
    <source>
        <dbReference type="Pfam" id="PF12146"/>
    </source>
</evidence>
<dbReference type="InterPro" id="IPR029058">
    <property type="entry name" value="AB_hydrolase_fold"/>
</dbReference>
<protein>
    <recommendedName>
        <fullName evidence="1">Serine aminopeptidase S33 domain-containing protein</fullName>
    </recommendedName>
</protein>
<name>A0ABS1E609_9GAMM</name>
<dbReference type="Pfam" id="PF12146">
    <property type="entry name" value="Hydrolase_4"/>
    <property type="match status" value="1"/>
</dbReference>
<proteinExistence type="predicted"/>
<comment type="caution">
    <text evidence="2">The sequence shown here is derived from an EMBL/GenBank/DDBJ whole genome shotgun (WGS) entry which is preliminary data.</text>
</comment>
<feature type="domain" description="Serine aminopeptidase S33" evidence="1">
    <location>
        <begin position="20"/>
        <end position="257"/>
    </location>
</feature>
<organism evidence="2 3">
    <name type="scientific">Halorhodospira neutriphila</name>
    <dbReference type="NCBI Taxonomy" id="168379"/>
    <lineage>
        <taxon>Bacteria</taxon>
        <taxon>Pseudomonadati</taxon>
        <taxon>Pseudomonadota</taxon>
        <taxon>Gammaproteobacteria</taxon>
        <taxon>Chromatiales</taxon>
        <taxon>Ectothiorhodospiraceae</taxon>
        <taxon>Halorhodospira</taxon>
    </lineage>
</organism>
<dbReference type="InterPro" id="IPR022742">
    <property type="entry name" value="Hydrolase_4"/>
</dbReference>
<dbReference type="Gene3D" id="3.40.50.1820">
    <property type="entry name" value="alpha/beta hydrolase"/>
    <property type="match status" value="1"/>
</dbReference>
<accession>A0ABS1E609</accession>
<keyword evidence="3" id="KW-1185">Reference proteome</keyword>
<reference evidence="2 3" key="1">
    <citation type="journal article" date="2020" name="Microorganisms">
        <title>Osmotic Adaptation and Compatible Solute Biosynthesis of Phototrophic Bacteria as Revealed from Genome Analyses.</title>
        <authorList>
            <person name="Imhoff J.F."/>
            <person name="Rahn T."/>
            <person name="Kunzel S."/>
            <person name="Keller A."/>
            <person name="Neulinger S.C."/>
        </authorList>
    </citation>
    <scope>NUCLEOTIDE SEQUENCE [LARGE SCALE GENOMIC DNA]</scope>
    <source>
        <strain evidence="2 3">DSM 15116</strain>
    </source>
</reference>